<dbReference type="InterPro" id="IPR015422">
    <property type="entry name" value="PyrdxlP-dep_Trfase_small"/>
</dbReference>
<dbReference type="PROSITE" id="PS00595">
    <property type="entry name" value="AA_TRANSFER_CLASS_5"/>
    <property type="match status" value="1"/>
</dbReference>
<dbReference type="EMBL" id="AUZY01008069">
    <property type="protein sequence ID" value="EQD47471.1"/>
    <property type="molecule type" value="Genomic_DNA"/>
</dbReference>
<name>T0ZGW1_9ZZZZ</name>
<organism evidence="8">
    <name type="scientific">mine drainage metagenome</name>
    <dbReference type="NCBI Taxonomy" id="410659"/>
    <lineage>
        <taxon>unclassified sequences</taxon>
        <taxon>metagenomes</taxon>
        <taxon>ecological metagenomes</taxon>
    </lineage>
</organism>
<comment type="catalytic activity">
    <reaction evidence="6">
        <text>(sulfur carrier)-H + L-cysteine = (sulfur carrier)-SH + L-alanine</text>
        <dbReference type="Rhea" id="RHEA:43892"/>
        <dbReference type="Rhea" id="RHEA-COMP:14737"/>
        <dbReference type="Rhea" id="RHEA-COMP:14739"/>
        <dbReference type="ChEBI" id="CHEBI:29917"/>
        <dbReference type="ChEBI" id="CHEBI:35235"/>
        <dbReference type="ChEBI" id="CHEBI:57972"/>
        <dbReference type="ChEBI" id="CHEBI:64428"/>
        <dbReference type="EC" id="2.8.1.7"/>
    </reaction>
</comment>
<dbReference type="GO" id="GO:0006534">
    <property type="term" value="P:cysteine metabolic process"/>
    <property type="evidence" value="ECO:0007669"/>
    <property type="project" value="InterPro"/>
</dbReference>
<dbReference type="CDD" id="cd06453">
    <property type="entry name" value="SufS_like"/>
    <property type="match status" value="1"/>
</dbReference>
<protein>
    <recommendedName>
        <fullName evidence="3">cysteine desulfurase</fullName>
        <ecNumber evidence="3">2.8.1.7</ecNumber>
    </recommendedName>
</protein>
<reference evidence="8" key="1">
    <citation type="submission" date="2013-08" db="EMBL/GenBank/DDBJ databases">
        <authorList>
            <person name="Mendez C."/>
            <person name="Richter M."/>
            <person name="Ferrer M."/>
            <person name="Sanchez J."/>
        </authorList>
    </citation>
    <scope>NUCLEOTIDE SEQUENCE</scope>
</reference>
<evidence type="ECO:0000256" key="3">
    <source>
        <dbReference type="ARBA" id="ARBA00012239"/>
    </source>
</evidence>
<sequence length="419" mass="46026">MATWIQAKKTMDLKQQMEMVRRDFPILGQMIHGKPLVYLDNAATTQKPQAVIRADTAYYETQNANVHRGVHSLSEVATSLYEDARKTVAGFLNASSPSEIVFTRSTTESINLVANVMGRTDVGPNDEIILTELEHHSNIVPWQLLCERTGARLKILPILESGDLNLEAAGSLFGPRTRILAITHVSNALGTVNDLAPLIALAHEHGAAVLVDGAQAVPHLSVDVQALDCDFYVFSGHKVYGPTGIGVLYGKRAWLDRLPPWQGGGDMITSVSFQRTTYADPPHKFEAGTPPIAQAIGLAEAIRYVTGIGYPSIQAYEENLELYALHQLLEIPGIQLIGQPLRRASIISFVMDGIHPHDIGTVLDQYGIAVRAGHHCAMPLMEHYQVPATVRASFAFYNTYEEVDSFARALDKSWSLFHP</sequence>
<dbReference type="GO" id="GO:0016829">
    <property type="term" value="F:lyase activity"/>
    <property type="evidence" value="ECO:0007669"/>
    <property type="project" value="UniProtKB-KW"/>
</dbReference>
<keyword evidence="4" id="KW-0808">Transferase</keyword>
<dbReference type="Gene3D" id="3.90.1150.10">
    <property type="entry name" value="Aspartate Aminotransferase, domain 1"/>
    <property type="match status" value="1"/>
</dbReference>
<dbReference type="GO" id="GO:0030170">
    <property type="term" value="F:pyridoxal phosphate binding"/>
    <property type="evidence" value="ECO:0007669"/>
    <property type="project" value="InterPro"/>
</dbReference>
<dbReference type="Pfam" id="PF00266">
    <property type="entry name" value="Aminotran_5"/>
    <property type="match status" value="1"/>
</dbReference>
<evidence type="ECO:0000313" key="8">
    <source>
        <dbReference type="EMBL" id="EQD47471.1"/>
    </source>
</evidence>
<dbReference type="AlphaFoldDB" id="T0ZGW1"/>
<dbReference type="InterPro" id="IPR015421">
    <property type="entry name" value="PyrdxlP-dep_Trfase_major"/>
</dbReference>
<dbReference type="InterPro" id="IPR020578">
    <property type="entry name" value="Aminotrans_V_PyrdxlP_BS"/>
</dbReference>
<gene>
    <name evidence="8" type="ORF">B1B_12328</name>
</gene>
<dbReference type="SUPFAM" id="SSF53383">
    <property type="entry name" value="PLP-dependent transferases"/>
    <property type="match status" value="1"/>
</dbReference>
<accession>T0ZGW1</accession>
<evidence type="ECO:0000256" key="1">
    <source>
        <dbReference type="ARBA" id="ARBA00001933"/>
    </source>
</evidence>
<proteinExistence type="inferred from homology"/>
<keyword evidence="8" id="KW-0456">Lyase</keyword>
<dbReference type="PANTHER" id="PTHR43586">
    <property type="entry name" value="CYSTEINE DESULFURASE"/>
    <property type="match status" value="1"/>
</dbReference>
<evidence type="ECO:0000256" key="4">
    <source>
        <dbReference type="ARBA" id="ARBA00022679"/>
    </source>
</evidence>
<evidence type="ECO:0000259" key="7">
    <source>
        <dbReference type="Pfam" id="PF00266"/>
    </source>
</evidence>
<dbReference type="NCBIfam" id="TIGR01979">
    <property type="entry name" value="sufS"/>
    <property type="match status" value="1"/>
</dbReference>
<dbReference type="InterPro" id="IPR010970">
    <property type="entry name" value="Cys_dSase_SufS"/>
</dbReference>
<feature type="domain" description="Aminotransferase class V" evidence="7">
    <location>
        <begin position="37"/>
        <end position="406"/>
    </location>
</feature>
<keyword evidence="5" id="KW-0663">Pyridoxal phosphate</keyword>
<evidence type="ECO:0000256" key="2">
    <source>
        <dbReference type="ARBA" id="ARBA00010447"/>
    </source>
</evidence>
<reference evidence="8" key="2">
    <citation type="journal article" date="2014" name="ISME J.">
        <title>Microbial stratification in low pH oxic and suboxic macroscopic growths along an acid mine drainage.</title>
        <authorList>
            <person name="Mendez-Garcia C."/>
            <person name="Mesa V."/>
            <person name="Sprenger R.R."/>
            <person name="Richter M."/>
            <person name="Diez M.S."/>
            <person name="Solano J."/>
            <person name="Bargiela R."/>
            <person name="Golyshina O.V."/>
            <person name="Manteca A."/>
            <person name="Ramos J.L."/>
            <person name="Gallego J.R."/>
            <person name="Llorente I."/>
            <person name="Martins Dos Santos V.A."/>
            <person name="Jensen O.N."/>
            <person name="Pelaez A.I."/>
            <person name="Sanchez J."/>
            <person name="Ferrer M."/>
        </authorList>
    </citation>
    <scope>NUCLEOTIDE SEQUENCE</scope>
</reference>
<comment type="caution">
    <text evidence="8">The sequence shown here is derived from an EMBL/GenBank/DDBJ whole genome shotgun (WGS) entry which is preliminary data.</text>
</comment>
<comment type="similarity">
    <text evidence="2">Belongs to the class-V pyridoxal-phosphate-dependent aminotransferase family. Csd subfamily.</text>
</comment>
<dbReference type="Gene3D" id="3.40.640.10">
    <property type="entry name" value="Type I PLP-dependent aspartate aminotransferase-like (Major domain)"/>
    <property type="match status" value="1"/>
</dbReference>
<dbReference type="InterPro" id="IPR015424">
    <property type="entry name" value="PyrdxlP-dep_Trfase"/>
</dbReference>
<dbReference type="PANTHER" id="PTHR43586:SF8">
    <property type="entry name" value="CYSTEINE DESULFURASE 1, CHLOROPLASTIC"/>
    <property type="match status" value="1"/>
</dbReference>
<evidence type="ECO:0000256" key="5">
    <source>
        <dbReference type="ARBA" id="ARBA00022898"/>
    </source>
</evidence>
<comment type="cofactor">
    <cofactor evidence="1">
        <name>pyridoxal 5'-phosphate</name>
        <dbReference type="ChEBI" id="CHEBI:597326"/>
    </cofactor>
</comment>
<dbReference type="GO" id="GO:0031071">
    <property type="term" value="F:cysteine desulfurase activity"/>
    <property type="evidence" value="ECO:0007669"/>
    <property type="project" value="UniProtKB-EC"/>
</dbReference>
<evidence type="ECO:0000256" key="6">
    <source>
        <dbReference type="ARBA" id="ARBA00050776"/>
    </source>
</evidence>
<dbReference type="EC" id="2.8.1.7" evidence="3"/>
<dbReference type="InterPro" id="IPR000192">
    <property type="entry name" value="Aminotrans_V_dom"/>
</dbReference>